<proteinExistence type="predicted"/>
<dbReference type="OrthoDB" id="3187690at2"/>
<dbReference type="CDD" id="cd09729">
    <property type="entry name" value="Cse1_I-E"/>
    <property type="match status" value="1"/>
</dbReference>
<dbReference type="Proteomes" id="UP000078287">
    <property type="component" value="Unassembled WGS sequence"/>
</dbReference>
<dbReference type="EMBL" id="LWQS01000082">
    <property type="protein sequence ID" value="OAN42835.1"/>
    <property type="molecule type" value="Genomic_DNA"/>
</dbReference>
<organism evidence="1 2">
    <name type="scientific">Chloroflexus islandicus</name>
    <dbReference type="NCBI Taxonomy" id="1707952"/>
    <lineage>
        <taxon>Bacteria</taxon>
        <taxon>Bacillati</taxon>
        <taxon>Chloroflexota</taxon>
        <taxon>Chloroflexia</taxon>
        <taxon>Chloroflexales</taxon>
        <taxon>Chloroflexineae</taxon>
        <taxon>Chloroflexaceae</taxon>
        <taxon>Chloroflexus</taxon>
    </lineage>
</organism>
<protein>
    <recommendedName>
        <fullName evidence="3">Type I-E CRISPR-associated protein Cse1/CasA</fullName>
    </recommendedName>
</protein>
<dbReference type="Pfam" id="PF09481">
    <property type="entry name" value="CRISPR_Cse1"/>
    <property type="match status" value="1"/>
</dbReference>
<keyword evidence="2" id="KW-1185">Reference proteome</keyword>
<dbReference type="NCBIfam" id="TIGR02547">
    <property type="entry name" value="casA_cse1"/>
    <property type="match status" value="1"/>
</dbReference>
<dbReference type="AlphaFoldDB" id="A0A178M5K9"/>
<evidence type="ECO:0000313" key="2">
    <source>
        <dbReference type="Proteomes" id="UP000078287"/>
    </source>
</evidence>
<reference evidence="1 2" key="1">
    <citation type="submission" date="2016-04" db="EMBL/GenBank/DDBJ databases">
        <title>Chloroflexus islandicus sp. nov., a thermophilic filamentous anoxygenic phototrophic bacterium from geyser Strokkur (Iceland).</title>
        <authorList>
            <person name="Gaisin V.A."/>
            <person name="Kalashnikov A.M."/>
            <person name="Sukhacheva M.V."/>
            <person name="Grouzdev D.S."/>
            <person name="Ivanov T.M."/>
            <person name="Kuznetsov B."/>
            <person name="Gorlenko V.M."/>
        </authorList>
    </citation>
    <scope>NUCLEOTIDE SEQUENCE [LARGE SCALE GENOMIC DNA]</scope>
    <source>
        <strain evidence="2">isl-2</strain>
    </source>
</reference>
<dbReference type="RefSeq" id="WP_066790318.1">
    <property type="nucleotide sequence ID" value="NZ_LWQS01000082.1"/>
</dbReference>
<sequence>MNPSPQFNLWTEPWIRVIRSNHRDDEVSIRDCLLQAPDLIALSDPSPLVVGGTHRLLAAIVQAIYQPTSLDDIAHVLQAATFDAGKIAAFEQRYGPRFDLFHPEAPFLQTGDVPLDGWKKPAKGQKNDWGDPQPIARLFAEVPVATARTHFHHVTDDDHSYCPACCARGLVTVPAFALADGRNMPPSINKTPPIYVFPAGDTLFETLALSLVSPDYQPRTADPERKHEAIWTTNPPIVAKDREVSAVGYLESLTFPARRMRLYPHIGKTVCTNCGRDTDLYVRDLLYEKGHWLSKEIGVWDDPFVAFRQKKDEIQAIRPEEGKALWREYTNLLLQEDTTAQRPLIIKQIVRLIDHGSLKEHQSVRFRCIGIRTDGKAKIFEWLDESLEAPPALLVDVATAEYVAEALRRATEIASILNAVFNRHFKPERGASGLKQQDLVRYKSVRERLIADYWRALGLRFRQFINDLARAQPYQRDDIARNWVQIIVALARECFDAALAQIGNRADELRARVEAKHECDRLLYAKRKEWLDE</sequence>
<dbReference type="Gene3D" id="1.10.132.100">
    <property type="match status" value="1"/>
</dbReference>
<dbReference type="STRING" id="1707952.A6A03_03720"/>
<comment type="caution">
    <text evidence="1">The sequence shown here is derived from an EMBL/GenBank/DDBJ whole genome shotgun (WGS) entry which is preliminary data.</text>
</comment>
<evidence type="ECO:0008006" key="3">
    <source>
        <dbReference type="Google" id="ProtNLM"/>
    </source>
</evidence>
<evidence type="ECO:0000313" key="1">
    <source>
        <dbReference type="EMBL" id="OAN42835.1"/>
    </source>
</evidence>
<accession>A0A178M5K9</accession>
<name>A0A178M5K9_9CHLR</name>
<gene>
    <name evidence="1" type="ORF">A6A03_03720</name>
</gene>
<dbReference type="InterPro" id="IPR013381">
    <property type="entry name" value="CRISPR-assoc_prot_Cse1"/>
</dbReference>